<sequence>MKSNDLVAPRDVFNRANFEFNIATLIRKIQCNVSTGIVFDSVLYEEVGIRTVMDAGNDLELSPSLFYKRSTMEPLVLKRGLNSRNRFTLYLELEDYEVIDVFTSNGDLSLEFNDYIGESDADDAIEIDDCFTKAASQANYLKLVGKVALNSVNGVLVNVDFDQDSYCTEDIVVSTSYGYYEIENGLFEVDGNPLCLSLDVNLTAGNYLVFWDVDDENYYKVFNEEGKFTDDFLAYVKQPESSWHAIQS</sequence>
<organism evidence="1 2">
    <name type="scientific">Pseudoalteromonas marina</name>
    <dbReference type="NCBI Taxonomy" id="267375"/>
    <lineage>
        <taxon>Bacteria</taxon>
        <taxon>Pseudomonadati</taxon>
        <taxon>Pseudomonadota</taxon>
        <taxon>Gammaproteobacteria</taxon>
        <taxon>Alteromonadales</taxon>
        <taxon>Pseudoalteromonadaceae</taxon>
        <taxon>Pseudoalteromonas</taxon>
    </lineage>
</organism>
<proteinExistence type="predicted"/>
<accession>A0ABT9FGC0</accession>
<reference evidence="1" key="1">
    <citation type="submission" date="2023-07" db="EMBL/GenBank/DDBJ databases">
        <title>Genome content predicts the carbon catabolic preferences of heterotrophic bacteria.</title>
        <authorList>
            <person name="Gralka M."/>
        </authorList>
    </citation>
    <scope>NUCLEOTIDE SEQUENCE</scope>
    <source>
        <strain evidence="1">4G09</strain>
    </source>
</reference>
<protein>
    <submittedName>
        <fullName evidence="1">Uncharacterized protein</fullName>
    </submittedName>
</protein>
<dbReference type="EMBL" id="JAUYVT010000014">
    <property type="protein sequence ID" value="MDP2565830.1"/>
    <property type="molecule type" value="Genomic_DNA"/>
</dbReference>
<evidence type="ECO:0000313" key="1">
    <source>
        <dbReference type="EMBL" id="MDP2565830.1"/>
    </source>
</evidence>
<name>A0ABT9FGC0_9GAMM</name>
<dbReference type="RefSeq" id="WP_305472577.1">
    <property type="nucleotide sequence ID" value="NZ_JAUYVT010000014.1"/>
</dbReference>
<gene>
    <name evidence="1" type="ORF">Q8W34_14380</name>
</gene>
<keyword evidence="2" id="KW-1185">Reference proteome</keyword>
<evidence type="ECO:0000313" key="2">
    <source>
        <dbReference type="Proteomes" id="UP001177212"/>
    </source>
</evidence>
<dbReference type="Proteomes" id="UP001177212">
    <property type="component" value="Unassembled WGS sequence"/>
</dbReference>
<comment type="caution">
    <text evidence="1">The sequence shown here is derived from an EMBL/GenBank/DDBJ whole genome shotgun (WGS) entry which is preliminary data.</text>
</comment>